<dbReference type="PROSITE" id="PS50102">
    <property type="entry name" value="RRM"/>
    <property type="match status" value="1"/>
</dbReference>
<feature type="domain" description="RRM" evidence="5">
    <location>
        <begin position="169"/>
        <end position="242"/>
    </location>
</feature>
<keyword evidence="3" id="KW-0175">Coiled coil</keyword>
<keyword evidence="7" id="KW-1185">Reference proteome</keyword>
<dbReference type="InterPro" id="IPR035979">
    <property type="entry name" value="RBD_domain_sf"/>
</dbReference>
<dbReference type="GeneID" id="30967914"/>
<keyword evidence="1 2" id="KW-0694">RNA-binding</keyword>
<dbReference type="SUPFAM" id="SSF54928">
    <property type="entry name" value="RNA-binding domain, RBD"/>
    <property type="match status" value="1"/>
</dbReference>
<dbReference type="RefSeq" id="XP_020049975.1">
    <property type="nucleotide sequence ID" value="XM_020194278.1"/>
</dbReference>
<evidence type="ECO:0000256" key="3">
    <source>
        <dbReference type="SAM" id="Coils"/>
    </source>
</evidence>
<feature type="region of interest" description="Disordered" evidence="4">
    <location>
        <begin position="104"/>
        <end position="125"/>
    </location>
</feature>
<evidence type="ECO:0000256" key="2">
    <source>
        <dbReference type="PROSITE-ProRule" id="PRU00176"/>
    </source>
</evidence>
<feature type="compositionally biased region" description="Basic residues" evidence="4">
    <location>
        <begin position="112"/>
        <end position="125"/>
    </location>
</feature>
<feature type="compositionally biased region" description="Basic and acidic residues" evidence="4">
    <location>
        <begin position="262"/>
        <end position="272"/>
    </location>
</feature>
<dbReference type="STRING" id="1344418.A0A1D2VPY5"/>
<feature type="coiled-coil region" evidence="3">
    <location>
        <begin position="313"/>
        <end position="340"/>
    </location>
</feature>
<accession>A0A1D2VPY5</accession>
<dbReference type="InterPro" id="IPR045137">
    <property type="entry name" value="RBM26/27"/>
</dbReference>
<gene>
    <name evidence="6" type="ORF">ASCRUDRAFT_78721</name>
</gene>
<reference evidence="7" key="1">
    <citation type="submission" date="2016-05" db="EMBL/GenBank/DDBJ databases">
        <title>Comparative genomics of biotechnologically important yeasts.</title>
        <authorList>
            <consortium name="DOE Joint Genome Institute"/>
            <person name="Riley R."/>
            <person name="Haridas S."/>
            <person name="Wolfe K.H."/>
            <person name="Lopes M.R."/>
            <person name="Hittinger C.T."/>
            <person name="Goker M."/>
            <person name="Salamov A."/>
            <person name="Wisecaver J."/>
            <person name="Long T.M."/>
            <person name="Aerts A.L."/>
            <person name="Barry K."/>
            <person name="Choi C."/>
            <person name="Clum A."/>
            <person name="Coughlan A.Y."/>
            <person name="Deshpande S."/>
            <person name="Douglass A.P."/>
            <person name="Hanson S.J."/>
            <person name="Klenk H.-P."/>
            <person name="Labutti K."/>
            <person name="Lapidus A."/>
            <person name="Lindquist E."/>
            <person name="Lipzen A."/>
            <person name="Meier-Kolthoff J.P."/>
            <person name="Ohm R.A."/>
            <person name="Otillar R.P."/>
            <person name="Pangilinan J."/>
            <person name="Peng Y."/>
            <person name="Rokas A."/>
            <person name="Rosa C.A."/>
            <person name="Scheuner C."/>
            <person name="Sibirny A.A."/>
            <person name="Slot J.C."/>
            <person name="Stielow J.B."/>
            <person name="Sun H."/>
            <person name="Kurtzman C.P."/>
            <person name="Blackwell M."/>
            <person name="Grigoriev I.V."/>
            <person name="Jeffries T.W."/>
        </authorList>
    </citation>
    <scope>NUCLEOTIDE SEQUENCE [LARGE SCALE GENOMIC DNA]</scope>
    <source>
        <strain evidence="7">DSM 1968</strain>
    </source>
</reference>
<dbReference type="Proteomes" id="UP000095038">
    <property type="component" value="Unassembled WGS sequence"/>
</dbReference>
<dbReference type="OrthoDB" id="443401at2759"/>
<evidence type="ECO:0000313" key="6">
    <source>
        <dbReference type="EMBL" id="ODV63668.1"/>
    </source>
</evidence>
<feature type="region of interest" description="Disordered" evidence="4">
    <location>
        <begin position="249"/>
        <end position="279"/>
    </location>
</feature>
<dbReference type="PANTHER" id="PTHR14398:SF0">
    <property type="entry name" value="ZINC FINGER PROTEIN SWM"/>
    <property type="match status" value="1"/>
</dbReference>
<evidence type="ECO:0000256" key="4">
    <source>
        <dbReference type="SAM" id="MobiDB-lite"/>
    </source>
</evidence>
<dbReference type="GO" id="GO:0003723">
    <property type="term" value="F:RNA binding"/>
    <property type="evidence" value="ECO:0007669"/>
    <property type="project" value="UniProtKB-UniRule"/>
</dbReference>
<dbReference type="AlphaFoldDB" id="A0A1D2VPY5"/>
<dbReference type="InParanoid" id="A0A1D2VPY5"/>
<evidence type="ECO:0000256" key="1">
    <source>
        <dbReference type="ARBA" id="ARBA00022884"/>
    </source>
</evidence>
<dbReference type="GO" id="GO:0005634">
    <property type="term" value="C:nucleus"/>
    <property type="evidence" value="ECO:0007669"/>
    <property type="project" value="TreeGrafter"/>
</dbReference>
<name>A0A1D2VPY5_9ASCO</name>
<protein>
    <recommendedName>
        <fullName evidence="5">RRM domain-containing protein</fullName>
    </recommendedName>
</protein>
<dbReference type="InterPro" id="IPR012677">
    <property type="entry name" value="Nucleotide-bd_a/b_plait_sf"/>
</dbReference>
<organism evidence="6 7">
    <name type="scientific">Ascoidea rubescens DSM 1968</name>
    <dbReference type="NCBI Taxonomy" id="1344418"/>
    <lineage>
        <taxon>Eukaryota</taxon>
        <taxon>Fungi</taxon>
        <taxon>Dikarya</taxon>
        <taxon>Ascomycota</taxon>
        <taxon>Saccharomycotina</taxon>
        <taxon>Saccharomycetes</taxon>
        <taxon>Ascoideaceae</taxon>
        <taxon>Ascoidea</taxon>
    </lineage>
</organism>
<evidence type="ECO:0000259" key="5">
    <source>
        <dbReference type="PROSITE" id="PS50102"/>
    </source>
</evidence>
<dbReference type="InterPro" id="IPR000504">
    <property type="entry name" value="RRM_dom"/>
</dbReference>
<dbReference type="Gene3D" id="3.30.70.330">
    <property type="match status" value="1"/>
</dbReference>
<evidence type="ECO:0000313" key="7">
    <source>
        <dbReference type="Proteomes" id="UP000095038"/>
    </source>
</evidence>
<dbReference type="EMBL" id="KV454475">
    <property type="protein sequence ID" value="ODV63668.1"/>
    <property type="molecule type" value="Genomic_DNA"/>
</dbReference>
<proteinExistence type="predicted"/>
<sequence>MQQLSIESWLKVNLPSYTNDAEIDILIDFILTLHRSFAEKTSNELIQTLSDQLRDYIQNSEQFAKDFCSYVVSNNQLANFELNLLNHSDNLYSKSIEKVDMNKIDKIDKNSKNSKQHKNNNKRNKYKNKYKYKNKNQKKICLKNNNYHHTPKRNLLRLISFNQDNDKGNKIIVANVPQNKLHDEIKLKEYFSVFGHIKQLSVNYFLRVIEIEFFDSNSANLAWRSSIPIFDNRLIKVYYAKTLKSVDNKEKKQEEKEEREEREERENDDKLTTAKNEPIDTESIERIQSQKQIEFLDKKLKQKQFERKVFDLIDKKESLVKEISLKLKLLNNQVNEIIAREGDKGEELPVVKKLKYQISFLNEQSSKIGLTPGVFYEEKKRLFDSLDLTLGRNSSVNKQFEINKNKYNLDNRPKKLLISSKNTIDEKFFKDHLRNGKYGIVDLSDRASDRNDKNKDNEFNKCITLTFENYDFAMGFLNSVGFKSEIEASGYLADLC</sequence>
<dbReference type="PANTHER" id="PTHR14398">
    <property type="entry name" value="RNA RECOGNITION RRM/RNP DOMAIN"/>
    <property type="match status" value="1"/>
</dbReference>